<reference evidence="2 3" key="1">
    <citation type="submission" date="2015-01" db="EMBL/GenBank/DDBJ databases">
        <title>The Genome Sequence of Exophiala sideris CBS121828.</title>
        <authorList>
            <consortium name="The Broad Institute Genomics Platform"/>
            <person name="Cuomo C."/>
            <person name="de Hoog S."/>
            <person name="Gorbushina A."/>
            <person name="Stielow B."/>
            <person name="Teixiera M."/>
            <person name="Abouelleil A."/>
            <person name="Chapman S.B."/>
            <person name="Priest M."/>
            <person name="Young S.K."/>
            <person name="Wortman J."/>
            <person name="Nusbaum C."/>
            <person name="Birren B."/>
        </authorList>
    </citation>
    <scope>NUCLEOTIDE SEQUENCE [LARGE SCALE GENOMIC DNA]</scope>
    <source>
        <strain evidence="2 3">CBS 121828</strain>
    </source>
</reference>
<dbReference type="HOGENOM" id="CLU_2580253_0_0_1"/>
<feature type="compositionally biased region" description="Pro residues" evidence="1">
    <location>
        <begin position="19"/>
        <end position="35"/>
    </location>
</feature>
<dbReference type="AlphaFoldDB" id="A0A0D1YK35"/>
<name>A0A0D1YK35_9EURO</name>
<sequence>GIEQALAEGDPRCQNAAPAPAPTTAHPPPPPPPPQTTASPGDQVIPITMPEAPKPAKTAHPKAPTPAVYKGCVNSLGGCDT</sequence>
<protein>
    <submittedName>
        <fullName evidence="2">Uncharacterized protein</fullName>
    </submittedName>
</protein>
<evidence type="ECO:0000313" key="2">
    <source>
        <dbReference type="EMBL" id="KIV81374.1"/>
    </source>
</evidence>
<feature type="region of interest" description="Disordered" evidence="1">
    <location>
        <begin position="1"/>
        <end position="68"/>
    </location>
</feature>
<evidence type="ECO:0000313" key="3">
    <source>
        <dbReference type="Proteomes" id="UP000053599"/>
    </source>
</evidence>
<organism evidence="2 3">
    <name type="scientific">Exophiala sideris</name>
    <dbReference type="NCBI Taxonomy" id="1016849"/>
    <lineage>
        <taxon>Eukaryota</taxon>
        <taxon>Fungi</taxon>
        <taxon>Dikarya</taxon>
        <taxon>Ascomycota</taxon>
        <taxon>Pezizomycotina</taxon>
        <taxon>Eurotiomycetes</taxon>
        <taxon>Chaetothyriomycetidae</taxon>
        <taxon>Chaetothyriales</taxon>
        <taxon>Herpotrichiellaceae</taxon>
        <taxon>Exophiala</taxon>
    </lineage>
</organism>
<accession>A0A0D1YK35</accession>
<feature type="compositionally biased region" description="Low complexity" evidence="1">
    <location>
        <begin position="55"/>
        <end position="67"/>
    </location>
</feature>
<dbReference type="EMBL" id="KN846952">
    <property type="protein sequence ID" value="KIV81374.1"/>
    <property type="molecule type" value="Genomic_DNA"/>
</dbReference>
<dbReference type="Proteomes" id="UP000053599">
    <property type="component" value="Unassembled WGS sequence"/>
</dbReference>
<feature type="non-terminal residue" evidence="2">
    <location>
        <position position="1"/>
    </location>
</feature>
<evidence type="ECO:0000256" key="1">
    <source>
        <dbReference type="SAM" id="MobiDB-lite"/>
    </source>
</evidence>
<proteinExistence type="predicted"/>
<gene>
    <name evidence="2" type="ORF">PV11_03565</name>
</gene>